<sequence length="251" mass="25941">MQRSAPRTRLSRILACAAVPVMLVAAGCSSSDSGDSGKTQGEGQQGQGQTSASASVTPSPSQSTKKVEPAKFAKLPQVCKAISAKTTASLVPKAKTKGGTPAASSDLASRGGCSWNGLDDKGVKGSQYRWLDVSFYRYDSDAVLGSGQERAQENLAKELAKVQETPGAKKLKTVTANGIGDEAKTVTYQLRKTDEDFQYTSVLVRTGNVLVLLSYNGAGYAGAETPSEKTITNGAGTAVKEAVAAVAAANK</sequence>
<evidence type="ECO:0000256" key="2">
    <source>
        <dbReference type="SAM" id="SignalP"/>
    </source>
</evidence>
<protein>
    <recommendedName>
        <fullName evidence="5">DUF3558 domain-containing protein</fullName>
    </recommendedName>
</protein>
<dbReference type="RefSeq" id="WP_116160380.1">
    <property type="nucleotide sequence ID" value="NZ_JACHJY010000011.1"/>
</dbReference>
<comment type="caution">
    <text evidence="3">The sequence shown here is derived from an EMBL/GenBank/DDBJ whole genome shotgun (WGS) entry which is preliminary data.</text>
</comment>
<evidence type="ECO:0008006" key="5">
    <source>
        <dbReference type="Google" id="ProtNLM"/>
    </source>
</evidence>
<accession>A0A7W7U6D3</accession>
<evidence type="ECO:0000313" key="4">
    <source>
        <dbReference type="Proteomes" id="UP000582643"/>
    </source>
</evidence>
<keyword evidence="4" id="KW-1185">Reference proteome</keyword>
<proteinExistence type="predicted"/>
<dbReference type="AlphaFoldDB" id="A0A7W7U6D3"/>
<feature type="compositionally biased region" description="Low complexity" evidence="1">
    <location>
        <begin position="29"/>
        <end position="63"/>
    </location>
</feature>
<evidence type="ECO:0000256" key="1">
    <source>
        <dbReference type="SAM" id="MobiDB-lite"/>
    </source>
</evidence>
<dbReference type="Proteomes" id="UP000582643">
    <property type="component" value="Unassembled WGS sequence"/>
</dbReference>
<feature type="chain" id="PRO_5039358841" description="DUF3558 domain-containing protein" evidence="2">
    <location>
        <begin position="26"/>
        <end position="251"/>
    </location>
</feature>
<keyword evidence="2" id="KW-0732">Signal</keyword>
<dbReference type="PROSITE" id="PS51257">
    <property type="entry name" value="PROKAR_LIPOPROTEIN"/>
    <property type="match status" value="1"/>
</dbReference>
<reference evidence="3 4" key="1">
    <citation type="submission" date="2020-08" db="EMBL/GenBank/DDBJ databases">
        <title>Genomic Encyclopedia of Type Strains, Phase III (KMG-III): the genomes of soil and plant-associated and newly described type strains.</title>
        <authorList>
            <person name="Whitman W."/>
        </authorList>
    </citation>
    <scope>NUCLEOTIDE SEQUENCE [LARGE SCALE GENOMIC DNA]</scope>
    <source>
        <strain evidence="3 4">SFB5A</strain>
    </source>
</reference>
<evidence type="ECO:0000313" key="3">
    <source>
        <dbReference type="EMBL" id="MBB4985821.1"/>
    </source>
</evidence>
<dbReference type="EMBL" id="JACHJY010000011">
    <property type="protein sequence ID" value="MBB4985821.1"/>
    <property type="molecule type" value="Genomic_DNA"/>
</dbReference>
<name>A0A7W7U6D3_9ACTN</name>
<gene>
    <name evidence="3" type="ORF">GGE06_006783</name>
</gene>
<organism evidence="3 4">
    <name type="scientific">Streptomyces nymphaeiformis</name>
    <dbReference type="NCBI Taxonomy" id="2663842"/>
    <lineage>
        <taxon>Bacteria</taxon>
        <taxon>Bacillati</taxon>
        <taxon>Actinomycetota</taxon>
        <taxon>Actinomycetes</taxon>
        <taxon>Kitasatosporales</taxon>
        <taxon>Streptomycetaceae</taxon>
        <taxon>Streptomyces</taxon>
    </lineage>
</organism>
<feature type="region of interest" description="Disordered" evidence="1">
    <location>
        <begin position="92"/>
        <end position="111"/>
    </location>
</feature>
<feature type="region of interest" description="Disordered" evidence="1">
    <location>
        <begin position="28"/>
        <end position="69"/>
    </location>
</feature>
<feature type="signal peptide" evidence="2">
    <location>
        <begin position="1"/>
        <end position="25"/>
    </location>
</feature>